<dbReference type="Pfam" id="PF01063">
    <property type="entry name" value="Aminotran_4"/>
    <property type="match status" value="1"/>
</dbReference>
<dbReference type="Gene3D" id="3.20.10.10">
    <property type="entry name" value="D-amino Acid Aminotransferase, subunit A, domain 2"/>
    <property type="match status" value="1"/>
</dbReference>
<dbReference type="SUPFAM" id="SSF56752">
    <property type="entry name" value="D-aminoacid aminotransferase-like PLP-dependent enzymes"/>
    <property type="match status" value="1"/>
</dbReference>
<dbReference type="InterPro" id="IPR036038">
    <property type="entry name" value="Aminotransferase-like"/>
</dbReference>
<sequence>MQNSLVLIDPTAGTFAVADPTAAHLRVDDLAPHRGDGIFETVLITLHPDGTHAVHAQGPHFARFRNSAEILELPVPDETLFHAALDAVVEDFRAKNPEATALSVRYSLSRGLDTPSAWALTIPLDPKYAEQQVNGIRVVTLDKGYDAYLGESAPWLLIGAKTLSYATNQAAGRYAAAQGADDALFVSHDGILLEGPTSNLVIRRGEELVTPDPKAGILHGTTQRTVFAHAAEAGLLTSYGDLRLEDLKNADGAWLVSSVRAAVPITAVDGTDIAVDSELTARMNDWILTNP</sequence>
<evidence type="ECO:0000313" key="3">
    <source>
        <dbReference type="Proteomes" id="UP001500755"/>
    </source>
</evidence>
<dbReference type="PANTHER" id="PTHR42743">
    <property type="entry name" value="AMINO-ACID AMINOTRANSFERASE"/>
    <property type="match status" value="1"/>
</dbReference>
<comment type="caution">
    <text evidence="2">The sequence shown here is derived from an EMBL/GenBank/DDBJ whole genome shotgun (WGS) entry which is preliminary data.</text>
</comment>
<reference evidence="2 3" key="1">
    <citation type="journal article" date="2019" name="Int. J. Syst. Evol. Microbiol.">
        <title>The Global Catalogue of Microorganisms (GCM) 10K type strain sequencing project: providing services to taxonomists for standard genome sequencing and annotation.</title>
        <authorList>
            <consortium name="The Broad Institute Genomics Platform"/>
            <consortium name="The Broad Institute Genome Sequencing Center for Infectious Disease"/>
            <person name="Wu L."/>
            <person name="Ma J."/>
        </authorList>
    </citation>
    <scope>NUCLEOTIDE SEQUENCE [LARGE SCALE GENOMIC DNA]</scope>
    <source>
        <strain evidence="2 3">JCM 14546</strain>
    </source>
</reference>
<accession>A0ABN2TB31</accession>
<dbReference type="InterPro" id="IPR001544">
    <property type="entry name" value="Aminotrans_IV"/>
</dbReference>
<dbReference type="RefSeq" id="WP_344307789.1">
    <property type="nucleotide sequence ID" value="NZ_BAAANO010000010.1"/>
</dbReference>
<dbReference type="InterPro" id="IPR043132">
    <property type="entry name" value="BCAT-like_C"/>
</dbReference>
<dbReference type="EMBL" id="BAAANO010000010">
    <property type="protein sequence ID" value="GAA2003890.1"/>
    <property type="molecule type" value="Genomic_DNA"/>
</dbReference>
<evidence type="ECO:0000256" key="1">
    <source>
        <dbReference type="ARBA" id="ARBA00009320"/>
    </source>
</evidence>
<dbReference type="Proteomes" id="UP001500755">
    <property type="component" value="Unassembled WGS sequence"/>
</dbReference>
<evidence type="ECO:0000313" key="2">
    <source>
        <dbReference type="EMBL" id="GAA2003890.1"/>
    </source>
</evidence>
<dbReference type="Gene3D" id="3.30.470.10">
    <property type="match status" value="1"/>
</dbReference>
<name>A0ABN2TB31_9MICO</name>
<keyword evidence="2" id="KW-0456">Lyase</keyword>
<dbReference type="PANTHER" id="PTHR42743:SF11">
    <property type="entry name" value="AMINODEOXYCHORISMATE LYASE"/>
    <property type="match status" value="1"/>
</dbReference>
<dbReference type="InterPro" id="IPR043131">
    <property type="entry name" value="BCAT-like_N"/>
</dbReference>
<gene>
    <name evidence="2" type="ORF">GCM10009755_11360</name>
</gene>
<keyword evidence="3" id="KW-1185">Reference proteome</keyword>
<organism evidence="2 3">
    <name type="scientific">Brevibacterium samyangense</name>
    <dbReference type="NCBI Taxonomy" id="366888"/>
    <lineage>
        <taxon>Bacteria</taxon>
        <taxon>Bacillati</taxon>
        <taxon>Actinomycetota</taxon>
        <taxon>Actinomycetes</taxon>
        <taxon>Micrococcales</taxon>
        <taxon>Brevibacteriaceae</taxon>
        <taxon>Brevibacterium</taxon>
    </lineage>
</organism>
<comment type="similarity">
    <text evidence="1">Belongs to the class-IV pyridoxal-phosphate-dependent aminotransferase family.</text>
</comment>
<protein>
    <submittedName>
        <fullName evidence="2">Aminodeoxychorismate lyase</fullName>
    </submittedName>
</protein>
<dbReference type="InterPro" id="IPR050571">
    <property type="entry name" value="Class-IV_PLP-Dep_Aminotrnsfr"/>
</dbReference>
<dbReference type="GO" id="GO:0016829">
    <property type="term" value="F:lyase activity"/>
    <property type="evidence" value="ECO:0007669"/>
    <property type="project" value="UniProtKB-KW"/>
</dbReference>
<proteinExistence type="inferred from homology"/>